<evidence type="ECO:0000313" key="3">
    <source>
        <dbReference type="Proteomes" id="UP000018877"/>
    </source>
</evidence>
<evidence type="ECO:0000313" key="2">
    <source>
        <dbReference type="EMBL" id="ETI70540.1"/>
    </source>
</evidence>
<name>A0AB94ITY3_9BACI</name>
<keyword evidence="1" id="KW-1133">Transmembrane helix</keyword>
<sequence length="91" mass="10399">MKWFSKLSVLFAIIGVLLFCSSYLFTELFEPLMTSGFGLLIVGSLLCFGAIFRSEKGKVKFLSLAALFLLSFIIVWSEPFQFVRLLTWMKN</sequence>
<keyword evidence="1" id="KW-0472">Membrane</keyword>
<dbReference type="Proteomes" id="UP000018877">
    <property type="component" value="Unassembled WGS sequence"/>
</dbReference>
<dbReference type="AlphaFoldDB" id="A0AB94ITY3"/>
<comment type="caution">
    <text evidence="2">The sequence shown here is derived from an EMBL/GenBank/DDBJ whole genome shotgun (WGS) entry which is preliminary data.</text>
</comment>
<protein>
    <recommendedName>
        <fullName evidence="4">DUF3953 domain-containing protein</fullName>
    </recommendedName>
</protein>
<feature type="transmembrane region" description="Helical" evidence="1">
    <location>
        <begin position="32"/>
        <end position="52"/>
    </location>
</feature>
<proteinExistence type="predicted"/>
<evidence type="ECO:0000256" key="1">
    <source>
        <dbReference type="SAM" id="Phobius"/>
    </source>
</evidence>
<dbReference type="RefSeq" id="WP_024026676.1">
    <property type="nucleotide sequence ID" value="NZ_ALAN01000015.1"/>
</dbReference>
<organism evidence="2 3">
    <name type="scientific">Neobacillus vireti LMG 21834</name>
    <dbReference type="NCBI Taxonomy" id="1131730"/>
    <lineage>
        <taxon>Bacteria</taxon>
        <taxon>Bacillati</taxon>
        <taxon>Bacillota</taxon>
        <taxon>Bacilli</taxon>
        <taxon>Bacillales</taxon>
        <taxon>Bacillaceae</taxon>
        <taxon>Neobacillus</taxon>
    </lineage>
</organism>
<keyword evidence="3" id="KW-1185">Reference proteome</keyword>
<reference evidence="2 3" key="1">
    <citation type="journal article" date="2014" name="Environ. Microbiol.">
        <title>The nitrate-ammonifying and nosZ-carrying bacterium Bacillus vireti is a potent source and sink for nitric and nitrous oxide under high nitrate conditions.</title>
        <authorList>
            <person name="Mania D."/>
            <person name="Heylen K."/>
            <person name="van Spanning R.J."/>
            <person name="Frostegard A."/>
        </authorList>
    </citation>
    <scope>NUCLEOTIDE SEQUENCE [LARGE SCALE GENOMIC DNA]</scope>
    <source>
        <strain evidence="2 3">LMG 21834</strain>
    </source>
</reference>
<gene>
    <name evidence="2" type="ORF">BAVI_02289</name>
</gene>
<dbReference type="EMBL" id="ALAN01000015">
    <property type="protein sequence ID" value="ETI70540.1"/>
    <property type="molecule type" value="Genomic_DNA"/>
</dbReference>
<accession>A0AB94ITY3</accession>
<evidence type="ECO:0008006" key="4">
    <source>
        <dbReference type="Google" id="ProtNLM"/>
    </source>
</evidence>
<feature type="transmembrane region" description="Helical" evidence="1">
    <location>
        <begin position="7"/>
        <end position="26"/>
    </location>
</feature>
<feature type="transmembrane region" description="Helical" evidence="1">
    <location>
        <begin position="59"/>
        <end position="77"/>
    </location>
</feature>
<keyword evidence="1" id="KW-0812">Transmembrane</keyword>